<accession>A0A381V394</accession>
<evidence type="ECO:0000313" key="2">
    <source>
        <dbReference type="EMBL" id="SVA34859.1"/>
    </source>
</evidence>
<keyword evidence="1" id="KW-1133">Transmembrane helix</keyword>
<evidence type="ECO:0000256" key="1">
    <source>
        <dbReference type="SAM" id="Phobius"/>
    </source>
</evidence>
<reference evidence="2" key="1">
    <citation type="submission" date="2018-05" db="EMBL/GenBank/DDBJ databases">
        <authorList>
            <person name="Lanie J.A."/>
            <person name="Ng W.-L."/>
            <person name="Kazmierczak K.M."/>
            <person name="Andrzejewski T.M."/>
            <person name="Davidsen T.M."/>
            <person name="Wayne K.J."/>
            <person name="Tettelin H."/>
            <person name="Glass J.I."/>
            <person name="Rusch D."/>
            <person name="Podicherti R."/>
            <person name="Tsui H.-C.T."/>
            <person name="Winkler M.E."/>
        </authorList>
    </citation>
    <scope>NUCLEOTIDE SEQUENCE</scope>
</reference>
<name>A0A381V394_9ZZZZ</name>
<organism evidence="2">
    <name type="scientific">marine metagenome</name>
    <dbReference type="NCBI Taxonomy" id="408172"/>
    <lineage>
        <taxon>unclassified sequences</taxon>
        <taxon>metagenomes</taxon>
        <taxon>ecological metagenomes</taxon>
    </lineage>
</organism>
<protein>
    <submittedName>
        <fullName evidence="2">Uncharacterized protein</fullName>
    </submittedName>
</protein>
<dbReference type="AlphaFoldDB" id="A0A381V394"/>
<dbReference type="EMBL" id="UINC01007738">
    <property type="protein sequence ID" value="SVA34859.1"/>
    <property type="molecule type" value="Genomic_DNA"/>
</dbReference>
<gene>
    <name evidence="2" type="ORF">METZ01_LOCUS87713</name>
</gene>
<sequence>MDRLDVSKNQSDVPIQSLTQIPRLSYKVFFICLIGVTFANLDHSIFILLTEKFQSEFG</sequence>
<keyword evidence="1" id="KW-0472">Membrane</keyword>
<proteinExistence type="predicted"/>
<feature type="non-terminal residue" evidence="2">
    <location>
        <position position="58"/>
    </location>
</feature>
<feature type="transmembrane region" description="Helical" evidence="1">
    <location>
        <begin position="28"/>
        <end position="49"/>
    </location>
</feature>
<keyword evidence="1" id="KW-0812">Transmembrane</keyword>